<feature type="repeat" description="ANK" evidence="3">
    <location>
        <begin position="223"/>
        <end position="255"/>
    </location>
</feature>
<keyword evidence="4" id="KW-0732">Signal</keyword>
<name>A0A135V8C1_9PEZI</name>
<sequence>MCSEEVLLSACIGLIVVVSGGSMSSSKRTVRLAYATAAEYLLAQETIRDEQAIFLETSLNCLYHAPSQKASFSEEELEEHCNMYSLFRYAAAYKLAWDFASDQCKLGNALRTMTDLSVSHQTSVSAGHMSAYFGLENLVKRAMSKIGYVGFNDRTKSGDTPLHWAIAHNQQDFALFLLNEGADINIQNTNGKTALHMATAMDHRYFTKILIENKADLELQDSEGYTCLRWAARYEHQRTVNTLLEAGAKVSASDKDGYTALRWAAREGYKLIVKTLIDRGSSIQSPGSEEWTLLSWAAQEGQDYIISLLAKRGVNLDVSDSEGLTALSWAVKYNHEMTVWQLIKGGADVNKPEIKGNQPLHLAVDNTSGHHDKSSLNILWILLQNRAEAVIGQHLECCQVLIQKAEHLVNTKDLSWRTPLNEAVSTVYLPIVEMLLRHDAQIDAQTRKGQTPLYLSILQDHPIVAEFLVKKGANLQILNTNKRWTALHLAALIGSLDIVEMLINHGADVNAQDRQVYTALYFALQEGHGGIADCLKTNRAITQQLNSEAVMAKGFSAQSGEQSFKATDKPFTFEEANSVGPTETEEMPWWKGHKRFAATVEDE</sequence>
<feature type="repeat" description="ANK" evidence="3">
    <location>
        <begin position="322"/>
        <end position="354"/>
    </location>
</feature>
<dbReference type="Pfam" id="PF00023">
    <property type="entry name" value="Ank"/>
    <property type="match status" value="1"/>
</dbReference>
<feature type="repeat" description="ANK" evidence="3">
    <location>
        <begin position="289"/>
        <end position="321"/>
    </location>
</feature>
<protein>
    <submittedName>
        <fullName evidence="5">Uncharacterized protein</fullName>
    </submittedName>
</protein>
<dbReference type="OrthoDB" id="4823281at2759"/>
<evidence type="ECO:0000313" key="5">
    <source>
        <dbReference type="EMBL" id="KXH68953.1"/>
    </source>
</evidence>
<feature type="signal peptide" evidence="4">
    <location>
        <begin position="1"/>
        <end position="20"/>
    </location>
</feature>
<evidence type="ECO:0000313" key="6">
    <source>
        <dbReference type="Proteomes" id="UP000070121"/>
    </source>
</evidence>
<feature type="repeat" description="ANK" evidence="3">
    <location>
        <begin position="256"/>
        <end position="288"/>
    </location>
</feature>
<evidence type="ECO:0000256" key="3">
    <source>
        <dbReference type="PROSITE-ProRule" id="PRU00023"/>
    </source>
</evidence>
<dbReference type="PROSITE" id="PS50297">
    <property type="entry name" value="ANK_REP_REGION"/>
    <property type="match status" value="7"/>
</dbReference>
<dbReference type="PANTHER" id="PTHR24161">
    <property type="entry name" value="ANK_REP_REGION DOMAIN-CONTAINING PROTEIN-RELATED"/>
    <property type="match status" value="1"/>
</dbReference>
<accession>A0A135V8C1</accession>
<organism evidence="5 6">
    <name type="scientific">Colletotrichum salicis</name>
    <dbReference type="NCBI Taxonomy" id="1209931"/>
    <lineage>
        <taxon>Eukaryota</taxon>
        <taxon>Fungi</taxon>
        <taxon>Dikarya</taxon>
        <taxon>Ascomycota</taxon>
        <taxon>Pezizomycotina</taxon>
        <taxon>Sordariomycetes</taxon>
        <taxon>Hypocreomycetidae</taxon>
        <taxon>Glomerellales</taxon>
        <taxon>Glomerellaceae</taxon>
        <taxon>Colletotrichum</taxon>
        <taxon>Colletotrichum acutatum species complex</taxon>
    </lineage>
</organism>
<feature type="repeat" description="ANK" evidence="3">
    <location>
        <begin position="157"/>
        <end position="189"/>
    </location>
</feature>
<feature type="repeat" description="ANK" evidence="3">
    <location>
        <begin position="448"/>
        <end position="480"/>
    </location>
</feature>
<keyword evidence="1" id="KW-0677">Repeat</keyword>
<dbReference type="PROSITE" id="PS50088">
    <property type="entry name" value="ANK_REPEAT"/>
    <property type="match status" value="9"/>
</dbReference>
<dbReference type="AlphaFoldDB" id="A0A135V8C1"/>
<evidence type="ECO:0000256" key="2">
    <source>
        <dbReference type="ARBA" id="ARBA00023043"/>
    </source>
</evidence>
<gene>
    <name evidence="5" type="ORF">CSAL01_09196</name>
</gene>
<dbReference type="Pfam" id="PF12796">
    <property type="entry name" value="Ank_2"/>
    <property type="match status" value="4"/>
</dbReference>
<comment type="caution">
    <text evidence="5">The sequence shown here is derived from an EMBL/GenBank/DDBJ whole genome shotgun (WGS) entry which is preliminary data.</text>
</comment>
<evidence type="ECO:0000256" key="1">
    <source>
        <dbReference type="ARBA" id="ARBA00022737"/>
    </source>
</evidence>
<dbReference type="Gene3D" id="1.25.40.20">
    <property type="entry name" value="Ankyrin repeat-containing domain"/>
    <property type="match status" value="3"/>
</dbReference>
<dbReference type="SMART" id="SM00248">
    <property type="entry name" value="ANK"/>
    <property type="match status" value="11"/>
</dbReference>
<dbReference type="GO" id="GO:0019706">
    <property type="term" value="F:protein-cysteine S-palmitoyltransferase activity"/>
    <property type="evidence" value="ECO:0007669"/>
    <property type="project" value="UniProtKB-EC"/>
</dbReference>
<feature type="chain" id="PRO_5007805799" evidence="4">
    <location>
        <begin position="21"/>
        <end position="603"/>
    </location>
</feature>
<dbReference type="InterPro" id="IPR036770">
    <property type="entry name" value="Ankyrin_rpt-contain_sf"/>
</dbReference>
<evidence type="ECO:0000256" key="4">
    <source>
        <dbReference type="SAM" id="SignalP"/>
    </source>
</evidence>
<dbReference type="SUPFAM" id="SSF48403">
    <property type="entry name" value="Ankyrin repeat"/>
    <property type="match status" value="2"/>
</dbReference>
<dbReference type="STRING" id="1209931.A0A135V8C1"/>
<feature type="repeat" description="ANK" evidence="3">
    <location>
        <begin position="415"/>
        <end position="447"/>
    </location>
</feature>
<dbReference type="Proteomes" id="UP000070121">
    <property type="component" value="Unassembled WGS sequence"/>
</dbReference>
<keyword evidence="6" id="KW-1185">Reference proteome</keyword>
<feature type="repeat" description="ANK" evidence="3">
    <location>
        <begin position="482"/>
        <end position="514"/>
    </location>
</feature>
<feature type="repeat" description="ANK" evidence="3">
    <location>
        <begin position="190"/>
        <end position="222"/>
    </location>
</feature>
<keyword evidence="2 3" id="KW-0040">ANK repeat</keyword>
<reference evidence="5 6" key="1">
    <citation type="submission" date="2014-02" db="EMBL/GenBank/DDBJ databases">
        <title>The genome sequence of Colletotrichum salicis CBS 607.94.</title>
        <authorList>
            <person name="Baroncelli R."/>
            <person name="Thon M.R."/>
        </authorList>
    </citation>
    <scope>NUCLEOTIDE SEQUENCE [LARGE SCALE GENOMIC DNA]</scope>
    <source>
        <strain evidence="5 6">CBS 607.94</strain>
    </source>
</reference>
<dbReference type="EMBL" id="JFFI01000196">
    <property type="protein sequence ID" value="KXH68953.1"/>
    <property type="molecule type" value="Genomic_DNA"/>
</dbReference>
<proteinExistence type="predicted"/>
<dbReference type="PRINTS" id="PR01415">
    <property type="entry name" value="ANKYRIN"/>
</dbReference>
<dbReference type="PANTHER" id="PTHR24161:SF121">
    <property type="entry name" value="M-PHASE PHOSPHOPROTEIN 8"/>
    <property type="match status" value="1"/>
</dbReference>
<dbReference type="InterPro" id="IPR002110">
    <property type="entry name" value="Ankyrin_rpt"/>
</dbReference>